<gene>
    <name evidence="2" type="primary">LOC109710679</name>
</gene>
<evidence type="ECO:0000313" key="1">
    <source>
        <dbReference type="Proteomes" id="UP000515123"/>
    </source>
</evidence>
<dbReference type="Proteomes" id="UP000515123">
    <property type="component" value="Linkage group 5"/>
</dbReference>
<sequence length="172" mass="20353">MNQPLRWWTDRVRGTCNVICLHLKSKRNDWSLVKNFLSSRLKQIWRGLFIRRSWLYTLKSPNRWSSWAKQQSPLLDGSETYLELVRWLDEGRKSSLFSVSCDFFLFSTSSNAFTIKSRIVTAGISSRFQAELVSRIFVPSPLRLFFAFLKKEDYVLFQMRKSELPDAMDFSM</sequence>
<name>A0A6P5EYU1_ANACO</name>
<dbReference type="RefSeq" id="XP_020089001.1">
    <property type="nucleotide sequence ID" value="XM_020233412.1"/>
</dbReference>
<reference evidence="1" key="1">
    <citation type="journal article" date="2015" name="Nat. Genet.">
        <title>The pineapple genome and the evolution of CAM photosynthesis.</title>
        <authorList>
            <person name="Ming R."/>
            <person name="VanBuren R."/>
            <person name="Wai C.M."/>
            <person name="Tang H."/>
            <person name="Schatz M.C."/>
            <person name="Bowers J.E."/>
            <person name="Lyons E."/>
            <person name="Wang M.L."/>
            <person name="Chen J."/>
            <person name="Biggers E."/>
            <person name="Zhang J."/>
            <person name="Huang L."/>
            <person name="Zhang L."/>
            <person name="Miao W."/>
            <person name="Zhang J."/>
            <person name="Ye Z."/>
            <person name="Miao C."/>
            <person name="Lin Z."/>
            <person name="Wang H."/>
            <person name="Zhou H."/>
            <person name="Yim W.C."/>
            <person name="Priest H.D."/>
            <person name="Zheng C."/>
            <person name="Woodhouse M."/>
            <person name="Edger P.P."/>
            <person name="Guyot R."/>
            <person name="Guo H.B."/>
            <person name="Guo H."/>
            <person name="Zheng G."/>
            <person name="Singh R."/>
            <person name="Sharma A."/>
            <person name="Min X."/>
            <person name="Zheng Y."/>
            <person name="Lee H."/>
            <person name="Gurtowski J."/>
            <person name="Sedlazeck F.J."/>
            <person name="Harkess A."/>
            <person name="McKain M.R."/>
            <person name="Liao Z."/>
            <person name="Fang J."/>
            <person name="Liu J."/>
            <person name="Zhang X."/>
            <person name="Zhang Q."/>
            <person name="Hu W."/>
            <person name="Qin Y."/>
            <person name="Wang K."/>
            <person name="Chen L.Y."/>
            <person name="Shirley N."/>
            <person name="Lin Y.R."/>
            <person name="Liu L.Y."/>
            <person name="Hernandez A.G."/>
            <person name="Wright C.L."/>
            <person name="Bulone V."/>
            <person name="Tuskan G.A."/>
            <person name="Heath K."/>
            <person name="Zee F."/>
            <person name="Moore P.H."/>
            <person name="Sunkar R."/>
            <person name="Leebens-Mack J.H."/>
            <person name="Mockler T."/>
            <person name="Bennetzen J.L."/>
            <person name="Freeling M."/>
            <person name="Sankoff D."/>
            <person name="Paterson A.H."/>
            <person name="Zhu X."/>
            <person name="Yang X."/>
            <person name="Smith J.A."/>
            <person name="Cushman J.C."/>
            <person name="Paull R.E."/>
            <person name="Yu Q."/>
        </authorList>
    </citation>
    <scope>NUCLEOTIDE SEQUENCE [LARGE SCALE GENOMIC DNA]</scope>
    <source>
        <strain evidence="1">cv. F153</strain>
    </source>
</reference>
<proteinExistence type="predicted"/>
<evidence type="ECO:0000313" key="2">
    <source>
        <dbReference type="RefSeq" id="XP_020089001.1"/>
    </source>
</evidence>
<accession>A0A6P5EYU1</accession>
<organism evidence="1 2">
    <name type="scientific">Ananas comosus</name>
    <name type="common">Pineapple</name>
    <name type="synonym">Ananas ananas</name>
    <dbReference type="NCBI Taxonomy" id="4615"/>
    <lineage>
        <taxon>Eukaryota</taxon>
        <taxon>Viridiplantae</taxon>
        <taxon>Streptophyta</taxon>
        <taxon>Embryophyta</taxon>
        <taxon>Tracheophyta</taxon>
        <taxon>Spermatophyta</taxon>
        <taxon>Magnoliopsida</taxon>
        <taxon>Liliopsida</taxon>
        <taxon>Poales</taxon>
        <taxon>Bromeliaceae</taxon>
        <taxon>Bromelioideae</taxon>
        <taxon>Ananas</taxon>
    </lineage>
</organism>
<dbReference type="AlphaFoldDB" id="A0A6P5EYU1"/>
<protein>
    <submittedName>
        <fullName evidence="2">Uncharacterized protein LOC109710679</fullName>
    </submittedName>
</protein>
<keyword evidence="1" id="KW-1185">Reference proteome</keyword>
<reference evidence="2" key="2">
    <citation type="submission" date="2025-08" db="UniProtKB">
        <authorList>
            <consortium name="RefSeq"/>
        </authorList>
    </citation>
    <scope>IDENTIFICATION</scope>
    <source>
        <tissue evidence="2">Leaf</tissue>
    </source>
</reference>
<dbReference type="GeneID" id="109710679"/>